<sequence length="78" mass="8737">MQYFRSSYDVTRGEETYNLLAMITNTGSSHAEVLQQLFSNTIDSTTAVKELSFLGFIHDDTLWALWGLTAADFPSSHS</sequence>
<name>A0ABQ8WCH9_PENCH</name>
<reference evidence="1 2" key="1">
    <citation type="journal article" date="2023" name="IMA Fungus">
        <title>Comparative genomic study of the Penicillium genus elucidates a diverse pangenome and 15 lateral gene transfer events.</title>
        <authorList>
            <person name="Petersen C."/>
            <person name="Sorensen T."/>
            <person name="Nielsen M.R."/>
            <person name="Sondergaard T.E."/>
            <person name="Sorensen J.L."/>
            <person name="Fitzpatrick D.A."/>
            <person name="Frisvad J.C."/>
            <person name="Nielsen K.L."/>
        </authorList>
    </citation>
    <scope>NUCLEOTIDE SEQUENCE [LARGE SCALE GENOMIC DNA]</scope>
    <source>
        <strain evidence="1 2">IBT 3361</strain>
    </source>
</reference>
<evidence type="ECO:0000313" key="1">
    <source>
        <dbReference type="EMBL" id="KAJ5261522.1"/>
    </source>
</evidence>
<comment type="caution">
    <text evidence="1">The sequence shown here is derived from an EMBL/GenBank/DDBJ whole genome shotgun (WGS) entry which is preliminary data.</text>
</comment>
<evidence type="ECO:0000313" key="2">
    <source>
        <dbReference type="Proteomes" id="UP001220256"/>
    </source>
</evidence>
<accession>A0ABQ8WCH9</accession>
<proteinExistence type="predicted"/>
<dbReference type="Proteomes" id="UP001220256">
    <property type="component" value="Unassembled WGS sequence"/>
</dbReference>
<protein>
    <submittedName>
        <fullName evidence="1">Uncharacterized protein</fullName>
    </submittedName>
</protein>
<keyword evidence="2" id="KW-1185">Reference proteome</keyword>
<organism evidence="1 2">
    <name type="scientific">Penicillium chrysogenum</name>
    <name type="common">Penicillium notatum</name>
    <dbReference type="NCBI Taxonomy" id="5076"/>
    <lineage>
        <taxon>Eukaryota</taxon>
        <taxon>Fungi</taxon>
        <taxon>Dikarya</taxon>
        <taxon>Ascomycota</taxon>
        <taxon>Pezizomycotina</taxon>
        <taxon>Eurotiomycetes</taxon>
        <taxon>Eurotiomycetidae</taxon>
        <taxon>Eurotiales</taxon>
        <taxon>Aspergillaceae</taxon>
        <taxon>Penicillium</taxon>
        <taxon>Penicillium chrysogenum species complex</taxon>
    </lineage>
</organism>
<gene>
    <name evidence="1" type="ORF">N7505_008389</name>
</gene>
<dbReference type="EMBL" id="JAPVEB010000006">
    <property type="protein sequence ID" value="KAJ5261522.1"/>
    <property type="molecule type" value="Genomic_DNA"/>
</dbReference>